<feature type="transmembrane region" description="Helical" evidence="2">
    <location>
        <begin position="295"/>
        <end position="316"/>
    </location>
</feature>
<evidence type="ECO:0000256" key="1">
    <source>
        <dbReference type="SAM" id="MobiDB-lite"/>
    </source>
</evidence>
<keyword evidence="2" id="KW-1133">Transmembrane helix</keyword>
<sequence>MALAGGGGGCHQPPHTHRNIGCVANLKNGIIVDADPKHGPLGEDPKHEPVGEDRTDEQLGEDPKYEPLGEDPKHEPVGEDRTDEQLGEDPKYEPLGEDPTDEQLDEDPKDEQIGEDNTEEQSNEVIYTHNGEQEVLCQQILVASTPHELIVTEPEIEEQQSATSIRTEIVKSVLYGGLTELIASLGIVTSSASTGATTDKQSNKEVIDTHRKNGSSFTIKLDYWTISKHWKSGQESGPDEQREEEVDRYEQVFGDRKNYRLHLTVAILSFLIFGLVPPLLYGFTFRKPEDKFLKIPTVTIVSVLCIGLLGVGKAYIEKPENCLVYVHIIGGCIADAIGTSAVTTLGGELIQNYVDRAGWFDFEPNKVPTFSYQAWILGIRHGDPFELFVP</sequence>
<dbReference type="PANTHER" id="PTHR38937">
    <property type="entry name" value="MEMBRANE PROTEIN OF ER BODY-LIKE PROTEIN"/>
    <property type="match status" value="1"/>
</dbReference>
<dbReference type="GeneID" id="111488291"/>
<feature type="region of interest" description="Disordered" evidence="1">
    <location>
        <begin position="32"/>
        <end position="120"/>
    </location>
</feature>
<dbReference type="Proteomes" id="UP000504608">
    <property type="component" value="Unplaced"/>
</dbReference>
<feature type="region of interest" description="Disordered" evidence="1">
    <location>
        <begin position="1"/>
        <end position="20"/>
    </location>
</feature>
<evidence type="ECO:0000313" key="3">
    <source>
        <dbReference type="Proteomes" id="UP000504608"/>
    </source>
</evidence>
<feature type="compositionally biased region" description="Gly residues" evidence="1">
    <location>
        <begin position="1"/>
        <end position="10"/>
    </location>
</feature>
<name>A0A6J1JX70_CUCMA</name>
<feature type="compositionally biased region" description="Basic and acidic residues" evidence="1">
    <location>
        <begin position="34"/>
        <end position="94"/>
    </location>
</feature>
<dbReference type="InterPro" id="IPR052843">
    <property type="entry name" value="ER_body_metal_sequester"/>
</dbReference>
<evidence type="ECO:0000256" key="2">
    <source>
        <dbReference type="SAM" id="Phobius"/>
    </source>
</evidence>
<protein>
    <submittedName>
        <fullName evidence="4">Membrane protein of ER body 1-like</fullName>
    </submittedName>
</protein>
<keyword evidence="2" id="KW-0812">Transmembrane</keyword>
<gene>
    <name evidence="4" type="primary">LOC111488291</name>
</gene>
<feature type="compositionally biased region" description="Acidic residues" evidence="1">
    <location>
        <begin position="95"/>
        <end position="120"/>
    </location>
</feature>
<organism evidence="3 4">
    <name type="scientific">Cucurbita maxima</name>
    <name type="common">Pumpkin</name>
    <name type="synonym">Winter squash</name>
    <dbReference type="NCBI Taxonomy" id="3661"/>
    <lineage>
        <taxon>Eukaryota</taxon>
        <taxon>Viridiplantae</taxon>
        <taxon>Streptophyta</taxon>
        <taxon>Embryophyta</taxon>
        <taxon>Tracheophyta</taxon>
        <taxon>Spermatophyta</taxon>
        <taxon>Magnoliopsida</taxon>
        <taxon>eudicotyledons</taxon>
        <taxon>Gunneridae</taxon>
        <taxon>Pentapetalae</taxon>
        <taxon>rosids</taxon>
        <taxon>fabids</taxon>
        <taxon>Cucurbitales</taxon>
        <taxon>Cucurbitaceae</taxon>
        <taxon>Cucurbiteae</taxon>
        <taxon>Cucurbita</taxon>
    </lineage>
</organism>
<dbReference type="RefSeq" id="XP_022991758.1">
    <property type="nucleotide sequence ID" value="XM_023135990.1"/>
</dbReference>
<dbReference type="KEGG" id="cmax:111488291"/>
<proteinExistence type="predicted"/>
<keyword evidence="3" id="KW-1185">Reference proteome</keyword>
<dbReference type="AlphaFoldDB" id="A0A6J1JX70"/>
<keyword evidence="2" id="KW-0472">Membrane</keyword>
<dbReference type="PANTHER" id="PTHR38937:SF2">
    <property type="entry name" value="MEMBRANE PROTEIN OF ER BODY-LIKE PROTEIN ISOFORM X1"/>
    <property type="match status" value="1"/>
</dbReference>
<evidence type="ECO:0000313" key="4">
    <source>
        <dbReference type="RefSeq" id="XP_022991758.1"/>
    </source>
</evidence>
<reference evidence="4" key="1">
    <citation type="submission" date="2025-08" db="UniProtKB">
        <authorList>
            <consortium name="RefSeq"/>
        </authorList>
    </citation>
    <scope>IDENTIFICATION</scope>
    <source>
        <tissue evidence="4">Young leaves</tissue>
    </source>
</reference>
<feature type="transmembrane region" description="Helical" evidence="2">
    <location>
        <begin position="261"/>
        <end position="283"/>
    </location>
</feature>
<dbReference type="OrthoDB" id="1924921at2759"/>
<accession>A0A6J1JX70</accession>